<keyword evidence="12" id="KW-1185">Reference proteome</keyword>
<feature type="binding site" evidence="8">
    <location>
        <position position="144"/>
    </location>
    <ligand>
        <name>IMP</name>
        <dbReference type="ChEBI" id="CHEBI:58053"/>
        <note>ligand shared between dimeric partners</note>
    </ligand>
</feature>
<dbReference type="Gene3D" id="3.40.440.10">
    <property type="entry name" value="Adenylosuccinate Synthetase, subunit A, domain 1"/>
    <property type="match status" value="1"/>
</dbReference>
<dbReference type="RefSeq" id="WP_341764981.1">
    <property type="nucleotide sequence ID" value="NZ_OZ034688.1"/>
</dbReference>
<dbReference type="InterPro" id="IPR018220">
    <property type="entry name" value="Adenylosuccin_syn_GTP-bd"/>
</dbReference>
<feature type="binding site" evidence="8">
    <location>
        <begin position="13"/>
        <end position="19"/>
    </location>
    <ligand>
        <name>GTP</name>
        <dbReference type="ChEBI" id="CHEBI:37565"/>
    </ligand>
</feature>
<keyword evidence="5 8" id="KW-0658">Purine biosynthesis</keyword>
<dbReference type="InterPro" id="IPR042111">
    <property type="entry name" value="Adenylosuccinate_synth_dom3"/>
</dbReference>
<dbReference type="CDD" id="cd03108">
    <property type="entry name" value="AdSS"/>
    <property type="match status" value="1"/>
</dbReference>
<evidence type="ECO:0000256" key="7">
    <source>
        <dbReference type="ARBA" id="ARBA00023134"/>
    </source>
</evidence>
<evidence type="ECO:0000256" key="8">
    <source>
        <dbReference type="HAMAP-Rule" id="MF_00011"/>
    </source>
</evidence>
<feature type="active site" evidence="9">
    <location>
        <position position="141"/>
    </location>
</feature>
<comment type="subcellular location">
    <subcellularLocation>
        <location evidence="8">Cytoplasm</location>
    </subcellularLocation>
</comment>
<dbReference type="InterPro" id="IPR033128">
    <property type="entry name" value="Adenylosuccin_syn_Lys_AS"/>
</dbReference>
<evidence type="ECO:0000256" key="9">
    <source>
        <dbReference type="PROSITE-ProRule" id="PRU10134"/>
    </source>
</evidence>
<comment type="function">
    <text evidence="8">Plays an important role in the de novo pathway of purine nucleotide biosynthesis. Catalyzes the first committed step in the biosynthesis of AMP from IMP.</text>
</comment>
<dbReference type="SUPFAM" id="SSF52540">
    <property type="entry name" value="P-loop containing nucleoside triphosphate hydrolases"/>
    <property type="match status" value="1"/>
</dbReference>
<evidence type="ECO:0000256" key="5">
    <source>
        <dbReference type="ARBA" id="ARBA00022755"/>
    </source>
</evidence>
<protein>
    <recommendedName>
        <fullName evidence="8 10">Adenylosuccinate synthetase</fullName>
        <shortName evidence="8">AMPSase</shortName>
        <shortName evidence="8">AdSS</shortName>
        <ecNumber evidence="8 10">6.3.4.4</ecNumber>
    </recommendedName>
    <alternativeName>
        <fullName evidence="8">IMP--aspartate ligase</fullName>
    </alternativeName>
</protein>
<feature type="binding site" evidence="8">
    <location>
        <position position="306"/>
    </location>
    <ligand>
        <name>GTP</name>
        <dbReference type="ChEBI" id="CHEBI:37565"/>
    </ligand>
</feature>
<dbReference type="Gene3D" id="1.10.300.10">
    <property type="entry name" value="Adenylosuccinate Synthetase, subunit A, domain 2"/>
    <property type="match status" value="1"/>
</dbReference>
<feature type="active site" description="Proton acceptor" evidence="8">
    <location>
        <position position="14"/>
    </location>
</feature>
<dbReference type="EMBL" id="OZ034688">
    <property type="protein sequence ID" value="CAL1329529.1"/>
    <property type="molecule type" value="Genomic_DNA"/>
</dbReference>
<dbReference type="HAMAP" id="MF_00011">
    <property type="entry name" value="Adenylosucc_synth"/>
    <property type="match status" value="1"/>
</dbReference>
<feature type="binding site" evidence="8">
    <location>
        <position position="14"/>
    </location>
    <ligand>
        <name>Mg(2+)</name>
        <dbReference type="ChEBI" id="CHEBI:18420"/>
    </ligand>
</feature>
<dbReference type="GO" id="GO:0004019">
    <property type="term" value="F:adenylosuccinate synthase activity"/>
    <property type="evidence" value="ECO:0007669"/>
    <property type="project" value="UniProtKB-EC"/>
</dbReference>
<comment type="pathway">
    <text evidence="8 10">Purine metabolism; AMP biosynthesis via de novo pathway; AMP from IMP: step 1/2.</text>
</comment>
<reference evidence="11" key="1">
    <citation type="submission" date="2024-04" db="EMBL/GenBank/DDBJ databases">
        <authorList>
            <person name="Manzano-Marin A."/>
            <person name="Manzano-Marin A."/>
            <person name="Alejandro Manzano Marin A."/>
        </authorList>
    </citation>
    <scope>NUCLEOTIDE SEQUENCE [LARGE SCALE GENOMIC DNA]</scope>
    <source>
        <strain evidence="11">TABTEA</strain>
    </source>
</reference>
<evidence type="ECO:0000256" key="4">
    <source>
        <dbReference type="ARBA" id="ARBA00022741"/>
    </source>
</evidence>
<accession>A0ABM9NPW4</accession>
<comment type="similarity">
    <text evidence="8 10">Belongs to the adenylosuccinate synthetase family.</text>
</comment>
<dbReference type="InterPro" id="IPR042110">
    <property type="entry name" value="Adenylosuccinate_synth_dom2"/>
</dbReference>
<evidence type="ECO:0000256" key="1">
    <source>
        <dbReference type="ARBA" id="ARBA00011738"/>
    </source>
</evidence>
<organism evidence="11 12">
    <name type="scientific">Candidatus Providencia siddallii</name>
    <dbReference type="NCBI Taxonomy" id="1715285"/>
    <lineage>
        <taxon>Bacteria</taxon>
        <taxon>Pseudomonadati</taxon>
        <taxon>Pseudomonadota</taxon>
        <taxon>Gammaproteobacteria</taxon>
        <taxon>Enterobacterales</taxon>
        <taxon>Morganellaceae</taxon>
        <taxon>Providencia</taxon>
    </lineage>
</organism>
<keyword evidence="8" id="KW-0963">Cytoplasm</keyword>
<comment type="catalytic activity">
    <reaction evidence="8 10">
        <text>IMP + L-aspartate + GTP = N(6)-(1,2-dicarboxyethyl)-AMP + GDP + phosphate + 2 H(+)</text>
        <dbReference type="Rhea" id="RHEA:15753"/>
        <dbReference type="ChEBI" id="CHEBI:15378"/>
        <dbReference type="ChEBI" id="CHEBI:29991"/>
        <dbReference type="ChEBI" id="CHEBI:37565"/>
        <dbReference type="ChEBI" id="CHEBI:43474"/>
        <dbReference type="ChEBI" id="CHEBI:57567"/>
        <dbReference type="ChEBI" id="CHEBI:58053"/>
        <dbReference type="ChEBI" id="CHEBI:58189"/>
        <dbReference type="EC" id="6.3.4.4"/>
    </reaction>
</comment>
<sequence>MIKNVVIIGAQWGDEGKGKIIDLLAKKAKYVVRYQGGNNAGHTIIVDGKKTILHLIPSGILHKNTYNIIGNGVVVSPNALIKEITELKKSNINVKNHLFLSGACSLVLPYHIALDNAREKSLGINAIGTTKRGIGPAYEDKVARRGLRIIDLLDKKFFAEKLKNNVEYYNFQLVNFYKNSPVDYNIIYNDIMEVSNILIKMITDVPFLLYNAYKKNKFVIFEGAQGTFLDIDHGTYPYVTSSNTIAGTVSAGSGLGFLYINYVLGVIKAYTTRVGSGPFPTELFDKTGEFLCQKGNEFGTTTGRKRRIGWLDIVSINRAIQINSISSFCITKLDVLDDLDEIKICIAYRNNDGKILQTTPLMINDWKKLKPIYKTIPGWKKNTSGIKKIDEMPKAALNYIKCIEDLTGVSIDIISTGPSRSEAIFLHNTFDIKNN</sequence>
<feature type="binding site" description="in other chain" evidence="8">
    <location>
        <position position="130"/>
    </location>
    <ligand>
        <name>IMP</name>
        <dbReference type="ChEBI" id="CHEBI:58053"/>
        <note>ligand shared between dimeric partners</note>
    </ligand>
</feature>
<dbReference type="InterPro" id="IPR001114">
    <property type="entry name" value="Adenylosuccinate_synthetase"/>
</dbReference>
<feature type="binding site" description="in other chain" evidence="8">
    <location>
        <position position="225"/>
    </location>
    <ligand>
        <name>IMP</name>
        <dbReference type="ChEBI" id="CHEBI:58053"/>
        <note>ligand shared between dimeric partners</note>
    </ligand>
</feature>
<dbReference type="Proteomes" id="UP001497533">
    <property type="component" value="Chromosome"/>
</dbReference>
<keyword evidence="7 8" id="KW-0342">GTP-binding</keyword>
<evidence type="ECO:0000256" key="2">
    <source>
        <dbReference type="ARBA" id="ARBA00022598"/>
    </source>
</evidence>
<feature type="binding site" evidence="8">
    <location>
        <begin position="415"/>
        <end position="417"/>
    </location>
    <ligand>
        <name>GTP</name>
        <dbReference type="ChEBI" id="CHEBI:37565"/>
    </ligand>
</feature>
<dbReference type="SMART" id="SM00788">
    <property type="entry name" value="Adenylsucc_synt"/>
    <property type="match status" value="1"/>
</dbReference>
<feature type="binding site" evidence="8">
    <location>
        <begin position="332"/>
        <end position="334"/>
    </location>
    <ligand>
        <name>GTP</name>
        <dbReference type="ChEBI" id="CHEBI:37565"/>
    </ligand>
</feature>
<keyword evidence="4 8" id="KW-0547">Nucleotide-binding</keyword>
<feature type="binding site" description="in other chain" evidence="8">
    <location>
        <begin position="39"/>
        <end position="42"/>
    </location>
    <ligand>
        <name>IMP</name>
        <dbReference type="ChEBI" id="CHEBI:58053"/>
        <note>ligand shared between dimeric partners</note>
    </ligand>
</feature>
<dbReference type="PROSITE" id="PS00513">
    <property type="entry name" value="ADENYLOSUCCIN_SYN_2"/>
    <property type="match status" value="1"/>
</dbReference>
<feature type="binding site" evidence="8">
    <location>
        <position position="41"/>
    </location>
    <ligand>
        <name>Mg(2+)</name>
        <dbReference type="ChEBI" id="CHEBI:18420"/>
    </ligand>
</feature>
<feature type="binding site" description="in other chain" evidence="8">
    <location>
        <position position="304"/>
    </location>
    <ligand>
        <name>IMP</name>
        <dbReference type="ChEBI" id="CHEBI:58053"/>
        <note>ligand shared between dimeric partners</note>
    </ligand>
</feature>
<gene>
    <name evidence="8 11" type="primary">purA</name>
    <name evidence="11" type="ORF">PRHACTZTBTEA_627</name>
</gene>
<dbReference type="EC" id="6.3.4.4" evidence="8 10"/>
<evidence type="ECO:0000313" key="12">
    <source>
        <dbReference type="Proteomes" id="UP001497533"/>
    </source>
</evidence>
<keyword evidence="3 8" id="KW-0479">Metal-binding</keyword>
<keyword evidence="6 8" id="KW-0460">Magnesium</keyword>
<name>A0ABM9NPW4_9GAMM</name>
<dbReference type="InterPro" id="IPR027417">
    <property type="entry name" value="P-loop_NTPase"/>
</dbReference>
<evidence type="ECO:0000313" key="11">
    <source>
        <dbReference type="EMBL" id="CAL1329529.1"/>
    </source>
</evidence>
<dbReference type="PROSITE" id="PS01266">
    <property type="entry name" value="ADENYLOSUCCIN_SYN_1"/>
    <property type="match status" value="1"/>
</dbReference>
<comment type="subunit">
    <text evidence="1 8">Homodimer.</text>
</comment>
<keyword evidence="2 8" id="KW-0436">Ligase</keyword>
<feature type="binding site" evidence="8">
    <location>
        <begin position="300"/>
        <end position="306"/>
    </location>
    <ligand>
        <name>substrate</name>
    </ligand>
</feature>
<dbReference type="Gene3D" id="3.90.170.10">
    <property type="entry name" value="Adenylosuccinate Synthetase, subunit A, domain 3"/>
    <property type="match status" value="1"/>
</dbReference>
<dbReference type="InterPro" id="IPR042109">
    <property type="entry name" value="Adenylosuccinate_synth_dom1"/>
</dbReference>
<feature type="active site" description="Proton donor" evidence="8">
    <location>
        <position position="42"/>
    </location>
</feature>
<evidence type="ECO:0000256" key="10">
    <source>
        <dbReference type="RuleBase" id="RU000520"/>
    </source>
</evidence>
<dbReference type="Pfam" id="PF00709">
    <property type="entry name" value="Adenylsucc_synt"/>
    <property type="match status" value="1"/>
</dbReference>
<feature type="binding site" description="in other chain" evidence="8">
    <location>
        <begin position="14"/>
        <end position="17"/>
    </location>
    <ligand>
        <name>IMP</name>
        <dbReference type="ChEBI" id="CHEBI:58053"/>
        <note>ligand shared between dimeric partners</note>
    </ligand>
</feature>
<dbReference type="NCBIfam" id="TIGR00184">
    <property type="entry name" value="purA"/>
    <property type="match status" value="1"/>
</dbReference>
<evidence type="ECO:0000256" key="3">
    <source>
        <dbReference type="ARBA" id="ARBA00022723"/>
    </source>
</evidence>
<evidence type="ECO:0000256" key="6">
    <source>
        <dbReference type="ARBA" id="ARBA00022842"/>
    </source>
</evidence>
<dbReference type="PANTHER" id="PTHR11846">
    <property type="entry name" value="ADENYLOSUCCINATE SYNTHETASE"/>
    <property type="match status" value="1"/>
</dbReference>
<feature type="binding site" description="in other chain" evidence="8">
    <location>
        <position position="240"/>
    </location>
    <ligand>
        <name>IMP</name>
        <dbReference type="ChEBI" id="CHEBI:58053"/>
        <note>ligand shared between dimeric partners</note>
    </ligand>
</feature>
<dbReference type="NCBIfam" id="NF002223">
    <property type="entry name" value="PRK01117.1"/>
    <property type="match status" value="1"/>
</dbReference>
<comment type="cofactor">
    <cofactor evidence="8">
        <name>Mg(2+)</name>
        <dbReference type="ChEBI" id="CHEBI:18420"/>
    </cofactor>
    <text evidence="8">Binds 1 Mg(2+) ion per subunit.</text>
</comment>
<dbReference type="PANTHER" id="PTHR11846:SF0">
    <property type="entry name" value="ADENYLOSUCCINATE SYNTHETASE"/>
    <property type="match status" value="1"/>
</dbReference>
<proteinExistence type="inferred from homology"/>
<feature type="binding site" evidence="8">
    <location>
        <begin position="41"/>
        <end position="43"/>
    </location>
    <ligand>
        <name>GTP</name>
        <dbReference type="ChEBI" id="CHEBI:37565"/>
    </ligand>
</feature>